<dbReference type="InterPro" id="IPR051167">
    <property type="entry name" value="Prolyl_oligopep/macrocyclase"/>
</dbReference>
<evidence type="ECO:0000256" key="7">
    <source>
        <dbReference type="RuleBase" id="RU368024"/>
    </source>
</evidence>
<keyword evidence="5 7" id="KW-0378">Hydrolase</keyword>
<comment type="catalytic activity">
    <reaction evidence="1">
        <text>Hydrolysis of Pro-|-Xaa &gt;&gt; Ala-|-Xaa in oligopeptides.</text>
        <dbReference type="EC" id="3.4.21.26"/>
    </reaction>
</comment>
<reference evidence="12" key="1">
    <citation type="journal article" date="2020" name="PLoS Negl. Trop. Dis.">
        <title>High-quality nuclear genome for Sarcoptes scabiei-A critical resource for a neglected parasite.</title>
        <authorList>
            <person name="Korhonen P.K."/>
            <person name="Gasser R.B."/>
            <person name="Ma G."/>
            <person name="Wang T."/>
            <person name="Stroehlein A.J."/>
            <person name="Young N.D."/>
            <person name="Ang C.S."/>
            <person name="Fernando D.D."/>
            <person name="Lu H.C."/>
            <person name="Taylor S."/>
            <person name="Reynolds S.L."/>
            <person name="Mofiz E."/>
            <person name="Najaraj S.H."/>
            <person name="Gowda H."/>
            <person name="Madugundu A."/>
            <person name="Renuse S."/>
            <person name="Holt D."/>
            <person name="Pandey A."/>
            <person name="Papenfuss A.T."/>
            <person name="Fischer K."/>
        </authorList>
    </citation>
    <scope>NUCLEOTIDE SEQUENCE [LARGE SCALE GENOMIC DNA]</scope>
</reference>
<dbReference type="InterPro" id="IPR002471">
    <property type="entry name" value="Pept_S9_AS"/>
</dbReference>
<keyword evidence="6 7" id="KW-0720">Serine protease</keyword>
<dbReference type="InterPro" id="IPR001375">
    <property type="entry name" value="Peptidase_S9_cat"/>
</dbReference>
<dbReference type="PANTHER" id="PTHR42881:SF2">
    <property type="entry name" value="PROLYL ENDOPEPTIDASE"/>
    <property type="match status" value="1"/>
</dbReference>
<evidence type="ECO:0000259" key="8">
    <source>
        <dbReference type="Pfam" id="PF00326"/>
    </source>
</evidence>
<dbReference type="InterPro" id="IPR002470">
    <property type="entry name" value="Peptidase_S9A"/>
</dbReference>
<dbReference type="PROSITE" id="PS00708">
    <property type="entry name" value="PRO_ENDOPEP_SER"/>
    <property type="match status" value="1"/>
</dbReference>
<dbReference type="GO" id="GO:0070012">
    <property type="term" value="F:oligopeptidase activity"/>
    <property type="evidence" value="ECO:0007669"/>
    <property type="project" value="TreeGrafter"/>
</dbReference>
<dbReference type="FunFam" id="2.130.10.120:FF:000001">
    <property type="entry name" value="Prolyl endopeptidase"/>
    <property type="match status" value="1"/>
</dbReference>
<evidence type="ECO:0000259" key="9">
    <source>
        <dbReference type="Pfam" id="PF02897"/>
    </source>
</evidence>
<dbReference type="SUPFAM" id="SSF53474">
    <property type="entry name" value="alpha/beta-Hydrolases"/>
    <property type="match status" value="1"/>
</dbReference>
<evidence type="ECO:0000313" key="10">
    <source>
        <dbReference type="EMBL" id="KAF7490254.1"/>
    </source>
</evidence>
<organism evidence="10">
    <name type="scientific">Sarcoptes scabiei</name>
    <name type="common">Itch mite</name>
    <name type="synonym">Acarus scabiei</name>
    <dbReference type="NCBI Taxonomy" id="52283"/>
    <lineage>
        <taxon>Eukaryota</taxon>
        <taxon>Metazoa</taxon>
        <taxon>Ecdysozoa</taxon>
        <taxon>Arthropoda</taxon>
        <taxon>Chelicerata</taxon>
        <taxon>Arachnida</taxon>
        <taxon>Acari</taxon>
        <taxon>Acariformes</taxon>
        <taxon>Sarcoptiformes</taxon>
        <taxon>Astigmata</taxon>
        <taxon>Psoroptidia</taxon>
        <taxon>Sarcoptoidea</taxon>
        <taxon>Sarcoptidae</taxon>
        <taxon>Sarcoptinae</taxon>
        <taxon>Sarcoptes</taxon>
    </lineage>
</organism>
<dbReference type="PRINTS" id="PR00862">
    <property type="entry name" value="PROLIGOPTASE"/>
</dbReference>
<dbReference type="Pfam" id="PF02897">
    <property type="entry name" value="Peptidase_S9_N"/>
    <property type="match status" value="1"/>
</dbReference>
<feature type="domain" description="Peptidase S9A N-terminal" evidence="9">
    <location>
        <begin position="65"/>
        <end position="480"/>
    </location>
</feature>
<dbReference type="EnsemblMetazoa" id="SSS_113s_mrna">
    <property type="protein sequence ID" value="KAF7490254.1"/>
    <property type="gene ID" value="SSS_113"/>
</dbReference>
<dbReference type="PANTHER" id="PTHR42881">
    <property type="entry name" value="PROLYL ENDOPEPTIDASE"/>
    <property type="match status" value="1"/>
</dbReference>
<sequence>MVLLSNRNKIFSLRIKKIIFFLNLILNRSFVSFGTPSKLSSLPKLSSPSIINNKTLNALKSFQYPHVHRDDTIVEDFFGTKIADPFRWLENTESNETLNFIRNQNAITVPYLRSCSERKKIRERLRKLYRYERFSCPFKYGGDYYIYINSGLQNHHVLHRLRNGIDDLSQLDVFFDPNILSRNGSISLSMQSFSEDGKWWAYGLRKSGSDWNTLRIRSVENRTDLDEKLINIKFSAISWTIDNRGFFYSRYPESSKQYDGTETTVNQFNKLFYHRIGTSQKDDILITHSPKEPSNRFYGIVSDCGQYLHVLIKRSSENEEWYYHRFKDGKQPKITPNMTLKPVATGFDASYDILTNDGPIHYVLTNRNAPNNKIVRINLTDNDSLQESKWTDLVLEHPNDVLRSASVAHNDIIVCHYVRDAISRLELRNLTNGELIKEIDIPIGMINQISCDRRNNTDLFYSITSFLMPISAFRLRLNQNLTTAKPELFKKSEPEGFDPEKFITKQLFLSSKDGTKVPLFVVHRRNLTMDSNRPTVLYGYGGFNTVMHPHYVSTRMILLDNLDGVYAMAAIRGGGEYGEKWHKDGKLLKKQNCFDDFISAAEYLVRENYTKPERLIIEGGSNGGLLVMAVSNQKPKLFGCTICRVGLLDMLRYHKFTIGHTWISEYGDPDNSEEFFHYIHRYSPLHNVPKNITKYPATLLLTADHDDRVVPLHSYKMIAQLQQTLGEQLPQTPLMIRIDTDSGHGGGKPTEKIIEENVDVYSFIINSLNLVYDEKISA</sequence>
<dbReference type="AlphaFoldDB" id="A0A834R3N6"/>
<protein>
    <recommendedName>
        <fullName evidence="3 7">Prolyl endopeptidase</fullName>
        <ecNumber evidence="7">3.4.21.-</ecNumber>
    </recommendedName>
</protein>
<reference evidence="11" key="3">
    <citation type="submission" date="2022-06" db="UniProtKB">
        <authorList>
            <consortium name="EnsemblMetazoa"/>
        </authorList>
    </citation>
    <scope>IDENTIFICATION</scope>
</reference>
<evidence type="ECO:0000256" key="5">
    <source>
        <dbReference type="ARBA" id="ARBA00022801"/>
    </source>
</evidence>
<comment type="similarity">
    <text evidence="2 7">Belongs to the peptidase S9A family.</text>
</comment>
<dbReference type="Gene3D" id="3.40.50.1820">
    <property type="entry name" value="alpha/beta hydrolase"/>
    <property type="match status" value="1"/>
</dbReference>
<dbReference type="GO" id="GO:0005829">
    <property type="term" value="C:cytosol"/>
    <property type="evidence" value="ECO:0007669"/>
    <property type="project" value="TreeGrafter"/>
</dbReference>
<accession>A0A834R3N6</accession>
<dbReference type="InterPro" id="IPR029058">
    <property type="entry name" value="AB_hydrolase_fold"/>
</dbReference>
<keyword evidence="4 7" id="KW-0645">Protease</keyword>
<dbReference type="EMBL" id="WVUK01000062">
    <property type="protein sequence ID" value="KAF7490254.1"/>
    <property type="molecule type" value="Genomic_DNA"/>
</dbReference>
<evidence type="ECO:0000313" key="12">
    <source>
        <dbReference type="Proteomes" id="UP000070412"/>
    </source>
</evidence>
<dbReference type="Gene3D" id="2.130.10.120">
    <property type="entry name" value="Prolyl oligopeptidase, N-terminal domain"/>
    <property type="match status" value="1"/>
</dbReference>
<dbReference type="EC" id="3.4.21.-" evidence="7"/>
<gene>
    <name evidence="10" type="primary">SSS_113g</name>
    <name evidence="10" type="ORF">SSS_113</name>
</gene>
<evidence type="ECO:0000256" key="1">
    <source>
        <dbReference type="ARBA" id="ARBA00001070"/>
    </source>
</evidence>
<proteinExistence type="inferred from homology"/>
<dbReference type="Pfam" id="PF00326">
    <property type="entry name" value="Peptidase_S9"/>
    <property type="match status" value="1"/>
</dbReference>
<evidence type="ECO:0000256" key="4">
    <source>
        <dbReference type="ARBA" id="ARBA00022670"/>
    </source>
</evidence>
<dbReference type="OrthoDB" id="248387at2759"/>
<dbReference type="GO" id="GO:0006508">
    <property type="term" value="P:proteolysis"/>
    <property type="evidence" value="ECO:0007669"/>
    <property type="project" value="UniProtKB-KW"/>
</dbReference>
<keyword evidence="12" id="KW-1185">Reference proteome</keyword>
<dbReference type="FunFam" id="3.40.50.1820:FF:000005">
    <property type="entry name" value="Prolyl endopeptidase"/>
    <property type="match status" value="1"/>
</dbReference>
<name>A0A834R3N6_SARSC</name>
<dbReference type="InterPro" id="IPR023302">
    <property type="entry name" value="Pept_S9A_N"/>
</dbReference>
<evidence type="ECO:0000313" key="11">
    <source>
        <dbReference type="EnsemblMetazoa" id="KAF7490254.1"/>
    </source>
</evidence>
<reference evidence="10" key="2">
    <citation type="submission" date="2020-01" db="EMBL/GenBank/DDBJ databases">
        <authorList>
            <person name="Korhonen P.K.K."/>
            <person name="Guangxu M.G."/>
            <person name="Wang T.W."/>
            <person name="Stroehlein A.J.S."/>
            <person name="Young N.D."/>
            <person name="Ang C.-S.A."/>
            <person name="Fernando D.W.F."/>
            <person name="Lu H.L."/>
            <person name="Taylor S.T."/>
            <person name="Ehtesham M.E.M."/>
            <person name="Najaraj S.H.N."/>
            <person name="Harsha G.H.G."/>
            <person name="Madugundu A.M."/>
            <person name="Renuse S.R."/>
            <person name="Holt D.H."/>
            <person name="Pandey A.P."/>
            <person name="Papenfuss A.P."/>
            <person name="Gasser R.B.G."/>
            <person name="Fischer K.F."/>
        </authorList>
    </citation>
    <scope>NUCLEOTIDE SEQUENCE</scope>
    <source>
        <strain evidence="10">SSS_KF_BRIS2020</strain>
    </source>
</reference>
<dbReference type="GO" id="GO:0004252">
    <property type="term" value="F:serine-type endopeptidase activity"/>
    <property type="evidence" value="ECO:0007669"/>
    <property type="project" value="UniProtKB-UniRule"/>
</dbReference>
<evidence type="ECO:0000256" key="2">
    <source>
        <dbReference type="ARBA" id="ARBA00005228"/>
    </source>
</evidence>
<evidence type="ECO:0000256" key="6">
    <source>
        <dbReference type="ARBA" id="ARBA00022825"/>
    </source>
</evidence>
<dbReference type="SUPFAM" id="SSF50993">
    <property type="entry name" value="Peptidase/esterase 'gauge' domain"/>
    <property type="match status" value="1"/>
</dbReference>
<evidence type="ECO:0000256" key="3">
    <source>
        <dbReference type="ARBA" id="ARBA00016310"/>
    </source>
</evidence>
<dbReference type="Proteomes" id="UP000070412">
    <property type="component" value="Unassembled WGS sequence"/>
</dbReference>
<feature type="domain" description="Peptidase S9 prolyl oligopeptidase catalytic" evidence="8">
    <location>
        <begin position="552"/>
        <end position="769"/>
    </location>
</feature>